<gene>
    <name evidence="2" type="ordered locus">Fleli_2351</name>
</gene>
<evidence type="ECO:0000313" key="2">
    <source>
        <dbReference type="EMBL" id="AFM04723.1"/>
    </source>
</evidence>
<proteinExistence type="predicted"/>
<feature type="transmembrane region" description="Helical" evidence="1">
    <location>
        <begin position="67"/>
        <end position="86"/>
    </location>
</feature>
<dbReference type="KEGG" id="fli:Fleli_2351"/>
<protein>
    <submittedName>
        <fullName evidence="2">Uncharacterized protein</fullName>
    </submittedName>
</protein>
<feature type="transmembrane region" description="Helical" evidence="1">
    <location>
        <begin position="42"/>
        <end position="60"/>
    </location>
</feature>
<organism evidence="2 3">
    <name type="scientific">Bernardetia litoralis (strain ATCC 23117 / DSM 6794 / NBRC 15988 / NCIMB 1366 / Fx l1 / Sio-4)</name>
    <name type="common">Flexibacter litoralis</name>
    <dbReference type="NCBI Taxonomy" id="880071"/>
    <lineage>
        <taxon>Bacteria</taxon>
        <taxon>Pseudomonadati</taxon>
        <taxon>Bacteroidota</taxon>
        <taxon>Cytophagia</taxon>
        <taxon>Cytophagales</taxon>
        <taxon>Bernardetiaceae</taxon>
        <taxon>Bernardetia</taxon>
    </lineage>
</organism>
<dbReference type="HOGENOM" id="CLU_1913963_0_0_10"/>
<keyword evidence="1" id="KW-1133">Transmembrane helix</keyword>
<evidence type="ECO:0000256" key="1">
    <source>
        <dbReference type="SAM" id="Phobius"/>
    </source>
</evidence>
<dbReference type="RefSeq" id="WP_014798164.1">
    <property type="nucleotide sequence ID" value="NC_018018.1"/>
</dbReference>
<feature type="transmembrane region" description="Helical" evidence="1">
    <location>
        <begin position="92"/>
        <end position="116"/>
    </location>
</feature>
<accession>I4AL88</accession>
<dbReference type="EMBL" id="CP003345">
    <property type="protein sequence ID" value="AFM04723.1"/>
    <property type="molecule type" value="Genomic_DNA"/>
</dbReference>
<keyword evidence="1" id="KW-0812">Transmembrane</keyword>
<sequence length="132" mass="15502">MNINKKIISLRIWQGLTIMSSVYLLLISFMQYNMYPDNQTKMFNLIMGLVFTATIAARLLKTKDKVIPLLIMLELGLLTISSRAFLNNNFWNSIFSFGTLKIELILMLIFVADYLLRYFYFNYDKNESNQKS</sequence>
<feature type="transmembrane region" description="Helical" evidence="1">
    <location>
        <begin position="12"/>
        <end position="30"/>
    </location>
</feature>
<dbReference type="Proteomes" id="UP000006054">
    <property type="component" value="Chromosome"/>
</dbReference>
<keyword evidence="1" id="KW-0472">Membrane</keyword>
<evidence type="ECO:0000313" key="3">
    <source>
        <dbReference type="Proteomes" id="UP000006054"/>
    </source>
</evidence>
<reference evidence="3" key="1">
    <citation type="submission" date="2012-06" db="EMBL/GenBank/DDBJ databases">
        <title>The complete genome of Flexibacter litoralis DSM 6794.</title>
        <authorList>
            <person name="Lucas S."/>
            <person name="Copeland A."/>
            <person name="Lapidus A."/>
            <person name="Glavina del Rio T."/>
            <person name="Dalin E."/>
            <person name="Tice H."/>
            <person name="Bruce D."/>
            <person name="Goodwin L."/>
            <person name="Pitluck S."/>
            <person name="Peters L."/>
            <person name="Ovchinnikova G."/>
            <person name="Lu M."/>
            <person name="Kyrpides N."/>
            <person name="Mavromatis K."/>
            <person name="Ivanova N."/>
            <person name="Brettin T."/>
            <person name="Detter J.C."/>
            <person name="Han C."/>
            <person name="Larimer F."/>
            <person name="Land M."/>
            <person name="Hauser L."/>
            <person name="Markowitz V."/>
            <person name="Cheng J.-F."/>
            <person name="Hugenholtz P."/>
            <person name="Woyke T."/>
            <person name="Wu D."/>
            <person name="Spring S."/>
            <person name="Lang E."/>
            <person name="Kopitz M."/>
            <person name="Brambilla E."/>
            <person name="Klenk H.-P."/>
            <person name="Eisen J.A."/>
        </authorList>
    </citation>
    <scope>NUCLEOTIDE SEQUENCE [LARGE SCALE GENOMIC DNA]</scope>
    <source>
        <strain evidence="3">ATCC 23117 / DSM 6794 / NBRC 15988 / NCIMB 1366 / Sio-4</strain>
    </source>
</reference>
<dbReference type="AlphaFoldDB" id="I4AL88"/>
<keyword evidence="3" id="KW-1185">Reference proteome</keyword>
<name>I4AL88_BERLS</name>